<dbReference type="RefSeq" id="WP_182560549.1">
    <property type="nucleotide sequence ID" value="NZ_JACGWT010000004.1"/>
</dbReference>
<dbReference type="AlphaFoldDB" id="A0A7W3ITE4"/>
<proteinExistence type="predicted"/>
<evidence type="ECO:0000313" key="3">
    <source>
        <dbReference type="Proteomes" id="UP000523079"/>
    </source>
</evidence>
<comment type="caution">
    <text evidence="2">The sequence shown here is derived from an EMBL/GenBank/DDBJ whole genome shotgun (WGS) entry which is preliminary data.</text>
</comment>
<dbReference type="SUPFAM" id="SSF56112">
    <property type="entry name" value="Protein kinase-like (PK-like)"/>
    <property type="match status" value="1"/>
</dbReference>
<dbReference type="Gene3D" id="3.90.1200.10">
    <property type="match status" value="1"/>
</dbReference>
<sequence length="307" mass="32426">MDLTVLGEPTRPMVEVGGGFANRLQRLDTDQGSFAVKTLALTDRREPYRAAAVFRLEQAAFAAGIPMPEPIAASADTLVHRWVDGVAVPEAPVSPNFGAAVGRLLARLHALDVDWPADPEPSPVPRDWPGLAARAVRSGQPWAAELAAKAETFQAIAAFVDSCPRPGPVVLTHRDVQPWNLLSQDGAPVLLDWELAGRLDLAAELGSTALGLAKGPGLDTVRPASFRAVLDGYVDAGGTLPPSGPGWFVHTLGGWLGHTRLNLLRCLSGEAAVAGPDLAMSHRIVADGVSGLPELYERLPQLQALLP</sequence>
<evidence type="ECO:0000259" key="1">
    <source>
        <dbReference type="Pfam" id="PF01636"/>
    </source>
</evidence>
<dbReference type="EMBL" id="JACGWT010000004">
    <property type="protein sequence ID" value="MBA8794918.1"/>
    <property type="molecule type" value="Genomic_DNA"/>
</dbReference>
<dbReference type="InterPro" id="IPR002575">
    <property type="entry name" value="Aminoglycoside_PTrfase"/>
</dbReference>
<organism evidence="2 3">
    <name type="scientific">Microlunatus kandeliicorticis</name>
    <dbReference type="NCBI Taxonomy" id="1759536"/>
    <lineage>
        <taxon>Bacteria</taxon>
        <taxon>Bacillati</taxon>
        <taxon>Actinomycetota</taxon>
        <taxon>Actinomycetes</taxon>
        <taxon>Propionibacteriales</taxon>
        <taxon>Propionibacteriaceae</taxon>
        <taxon>Microlunatus</taxon>
    </lineage>
</organism>
<dbReference type="InterPro" id="IPR011009">
    <property type="entry name" value="Kinase-like_dom_sf"/>
</dbReference>
<reference evidence="2 3" key="1">
    <citation type="submission" date="2020-07" db="EMBL/GenBank/DDBJ databases">
        <title>Sequencing the genomes of 1000 actinobacteria strains.</title>
        <authorList>
            <person name="Klenk H.-P."/>
        </authorList>
    </citation>
    <scope>NUCLEOTIDE SEQUENCE [LARGE SCALE GENOMIC DNA]</scope>
    <source>
        <strain evidence="2 3">DSM 100723</strain>
    </source>
</reference>
<gene>
    <name evidence="2" type="ORF">FHX74_002546</name>
</gene>
<keyword evidence="3" id="KW-1185">Reference proteome</keyword>
<dbReference type="GO" id="GO:0016301">
    <property type="term" value="F:kinase activity"/>
    <property type="evidence" value="ECO:0007669"/>
    <property type="project" value="UniProtKB-KW"/>
</dbReference>
<name>A0A7W3ITE4_9ACTN</name>
<keyword evidence="2" id="KW-0808">Transferase</keyword>
<dbReference type="Pfam" id="PF01636">
    <property type="entry name" value="APH"/>
    <property type="match status" value="1"/>
</dbReference>
<feature type="domain" description="Aminoglycoside phosphotransferase" evidence="1">
    <location>
        <begin position="15"/>
        <end position="223"/>
    </location>
</feature>
<evidence type="ECO:0000313" key="2">
    <source>
        <dbReference type="EMBL" id="MBA8794918.1"/>
    </source>
</evidence>
<protein>
    <submittedName>
        <fullName evidence="2">Aminoglycoside phosphotransferase (APT) family kinase protein</fullName>
    </submittedName>
</protein>
<dbReference type="Proteomes" id="UP000523079">
    <property type="component" value="Unassembled WGS sequence"/>
</dbReference>
<keyword evidence="2" id="KW-0418">Kinase</keyword>
<accession>A0A7W3ITE4</accession>